<keyword evidence="4 7" id="KW-0732">Signal</keyword>
<evidence type="ECO:0000313" key="9">
    <source>
        <dbReference type="EMBL" id="NDV63196.1"/>
    </source>
</evidence>
<dbReference type="AlphaFoldDB" id="A0A6B2M4B9"/>
<evidence type="ECO:0000256" key="2">
    <source>
        <dbReference type="ARBA" id="ARBA00008779"/>
    </source>
</evidence>
<dbReference type="EMBL" id="JAAGNX010000003">
    <property type="protein sequence ID" value="NDV63196.1"/>
    <property type="molecule type" value="Genomic_DNA"/>
</dbReference>
<dbReference type="SUPFAM" id="SSF53649">
    <property type="entry name" value="Alkaline phosphatase-like"/>
    <property type="match status" value="1"/>
</dbReference>
<comment type="caution">
    <text evidence="9">The sequence shown here is derived from an EMBL/GenBank/DDBJ whole genome shotgun (WGS) entry which is preliminary data.</text>
</comment>
<evidence type="ECO:0000256" key="6">
    <source>
        <dbReference type="ARBA" id="ARBA00022837"/>
    </source>
</evidence>
<feature type="signal peptide" evidence="7">
    <location>
        <begin position="1"/>
        <end position="19"/>
    </location>
</feature>
<feature type="domain" description="Sulfatase N-terminal" evidence="8">
    <location>
        <begin position="24"/>
        <end position="369"/>
    </location>
</feature>
<feature type="chain" id="PRO_5025377634" evidence="7">
    <location>
        <begin position="20"/>
        <end position="489"/>
    </location>
</feature>
<dbReference type="InterPro" id="IPR000917">
    <property type="entry name" value="Sulfatase_N"/>
</dbReference>
<dbReference type="GO" id="GO:0046872">
    <property type="term" value="F:metal ion binding"/>
    <property type="evidence" value="ECO:0007669"/>
    <property type="project" value="UniProtKB-KW"/>
</dbReference>
<name>A0A6B2M4B9_9BACT</name>
<evidence type="ECO:0000256" key="3">
    <source>
        <dbReference type="ARBA" id="ARBA00022723"/>
    </source>
</evidence>
<dbReference type="Pfam" id="PF00884">
    <property type="entry name" value="Sulfatase"/>
    <property type="match status" value="1"/>
</dbReference>
<accession>A0A6B2M4B9</accession>
<protein>
    <submittedName>
        <fullName evidence="9">Sulfatase</fullName>
    </submittedName>
</protein>
<evidence type="ECO:0000256" key="4">
    <source>
        <dbReference type="ARBA" id="ARBA00022729"/>
    </source>
</evidence>
<evidence type="ECO:0000256" key="7">
    <source>
        <dbReference type="SAM" id="SignalP"/>
    </source>
</evidence>
<dbReference type="InterPro" id="IPR035874">
    <property type="entry name" value="IDS"/>
</dbReference>
<dbReference type="PANTHER" id="PTHR45953:SF1">
    <property type="entry name" value="IDURONATE 2-SULFATASE"/>
    <property type="match status" value="1"/>
</dbReference>
<proteinExistence type="inferred from homology"/>
<dbReference type="Gene3D" id="3.40.720.10">
    <property type="entry name" value="Alkaline Phosphatase, subunit A"/>
    <property type="match status" value="1"/>
</dbReference>
<keyword evidence="6" id="KW-0106">Calcium</keyword>
<evidence type="ECO:0000256" key="5">
    <source>
        <dbReference type="ARBA" id="ARBA00022801"/>
    </source>
</evidence>
<keyword evidence="10" id="KW-1185">Reference proteome</keyword>
<gene>
    <name evidence="9" type="ORF">G0Q06_12090</name>
</gene>
<sequence>MKKSILFALFALFVVTLGAQDQRPNVLMIVVDDLKPATGAYGDSFAITPEMDRLASRGSVFLNNHCQQAVCGASRASALTGLRPDTVQVWDFKSRMRDQLPDLVTLPQHFLQNGYHTASLGKIFDPRCCDGRDTNDAASWSQPHWTADTPNLTKNHFGNPANEGKTTECLPENVDDNFYGDGLRTERAIEILKEQKDSEKPFFLAVGFKKPHLPFVAPKKYWNLYDRESVPLAPFQQMPEDAPAFHFQDSWELRSGYKNIPEGILPEDMQRRMVHGYYACVSYIDAQVGRLLQELKTQGLEDNTIIVLWGDHGWHLGDHGMWCKHTNYEQATRSPLIIVDPRMEKSSGRIKRPTEFVDIAPTLAELCGIPALPEFQGQSLVSLMSCDSADSKPFAVSQFARSKGAANNLMGYAFRDERYRVILWIDMAFKKGERSGELVSTEMYDYETDPGETRNVAGVAEYTPILDNLMDKIREFALEHLGVSWRTQD</sequence>
<dbReference type="Proteomes" id="UP000478417">
    <property type="component" value="Unassembled WGS sequence"/>
</dbReference>
<dbReference type="PANTHER" id="PTHR45953">
    <property type="entry name" value="IDURONATE 2-SULFATASE"/>
    <property type="match status" value="1"/>
</dbReference>
<dbReference type="GO" id="GO:0005737">
    <property type="term" value="C:cytoplasm"/>
    <property type="evidence" value="ECO:0007669"/>
    <property type="project" value="TreeGrafter"/>
</dbReference>
<keyword evidence="5" id="KW-0378">Hydrolase</keyword>
<keyword evidence="3" id="KW-0479">Metal-binding</keyword>
<organism evidence="9 10">
    <name type="scientific">Oceanipulchritudo coccoides</name>
    <dbReference type="NCBI Taxonomy" id="2706888"/>
    <lineage>
        <taxon>Bacteria</taxon>
        <taxon>Pseudomonadati</taxon>
        <taxon>Verrucomicrobiota</taxon>
        <taxon>Opitutia</taxon>
        <taxon>Puniceicoccales</taxon>
        <taxon>Oceanipulchritudinaceae</taxon>
        <taxon>Oceanipulchritudo</taxon>
    </lineage>
</organism>
<dbReference type="InterPro" id="IPR017850">
    <property type="entry name" value="Alkaline_phosphatase_core_sf"/>
</dbReference>
<evidence type="ECO:0000313" key="10">
    <source>
        <dbReference type="Proteomes" id="UP000478417"/>
    </source>
</evidence>
<dbReference type="RefSeq" id="WP_163966394.1">
    <property type="nucleotide sequence ID" value="NZ_JAAGNX010000003.1"/>
</dbReference>
<comment type="similarity">
    <text evidence="2">Belongs to the sulfatase family.</text>
</comment>
<dbReference type="GO" id="GO:0004423">
    <property type="term" value="F:iduronate-2-sulfatase activity"/>
    <property type="evidence" value="ECO:0007669"/>
    <property type="project" value="InterPro"/>
</dbReference>
<reference evidence="9 10" key="1">
    <citation type="submission" date="2020-02" db="EMBL/GenBank/DDBJ databases">
        <title>Albibacoteraceae fam. nov., the first described family within the subdivision 4 Verrucomicrobia.</title>
        <authorList>
            <person name="Xi F."/>
        </authorList>
    </citation>
    <scope>NUCLEOTIDE SEQUENCE [LARGE SCALE GENOMIC DNA]</scope>
    <source>
        <strain evidence="9 10">CK1056</strain>
    </source>
</reference>
<evidence type="ECO:0000256" key="1">
    <source>
        <dbReference type="ARBA" id="ARBA00001913"/>
    </source>
</evidence>
<evidence type="ECO:0000259" key="8">
    <source>
        <dbReference type="Pfam" id="PF00884"/>
    </source>
</evidence>
<dbReference type="CDD" id="cd16030">
    <property type="entry name" value="iduronate-2-sulfatase"/>
    <property type="match status" value="1"/>
</dbReference>
<comment type="cofactor">
    <cofactor evidence="1">
        <name>Ca(2+)</name>
        <dbReference type="ChEBI" id="CHEBI:29108"/>
    </cofactor>
</comment>